<evidence type="ECO:0000256" key="6">
    <source>
        <dbReference type="ARBA" id="ARBA00022723"/>
    </source>
</evidence>
<evidence type="ECO:0000256" key="16">
    <source>
        <dbReference type="ARBA" id="ARBA00023268"/>
    </source>
</evidence>
<keyword evidence="14" id="KW-0238">DNA-binding</keyword>
<keyword evidence="12" id="KW-0408">Iron</keyword>
<dbReference type="RefSeq" id="WP_169654843.1">
    <property type="nucleotide sequence ID" value="NZ_JABANE010000005.1"/>
</dbReference>
<keyword evidence="6" id="KW-0479">Metal-binding</keyword>
<dbReference type="InterPro" id="IPR014808">
    <property type="entry name" value="DNA_replication_fac_Dna2_N"/>
</dbReference>
<dbReference type="GO" id="GO:0016787">
    <property type="term" value="F:hydrolase activity"/>
    <property type="evidence" value="ECO:0007669"/>
    <property type="project" value="UniProtKB-KW"/>
</dbReference>
<dbReference type="Proteomes" id="UP000576082">
    <property type="component" value="Unassembled WGS sequence"/>
</dbReference>
<comment type="caution">
    <text evidence="21">The sequence shown here is derived from an EMBL/GenBank/DDBJ whole genome shotgun (WGS) entry which is preliminary data.</text>
</comment>
<dbReference type="GO" id="GO:0006260">
    <property type="term" value="P:DNA replication"/>
    <property type="evidence" value="ECO:0007669"/>
    <property type="project" value="UniProtKB-KW"/>
</dbReference>
<evidence type="ECO:0000256" key="15">
    <source>
        <dbReference type="ARBA" id="ARBA00023204"/>
    </source>
</evidence>
<accession>A0A7X9P003</accession>
<evidence type="ECO:0000313" key="22">
    <source>
        <dbReference type="Proteomes" id="UP000576082"/>
    </source>
</evidence>
<evidence type="ECO:0000259" key="20">
    <source>
        <dbReference type="Pfam" id="PF13087"/>
    </source>
</evidence>
<keyword evidence="4" id="KW-0235">DNA replication</keyword>
<evidence type="ECO:0000256" key="12">
    <source>
        <dbReference type="ARBA" id="ARBA00023004"/>
    </source>
</evidence>
<keyword evidence="13" id="KW-0411">Iron-sulfur</keyword>
<feature type="domain" description="DNA2/NAM7 helicase helicase" evidence="19">
    <location>
        <begin position="693"/>
        <end position="797"/>
    </location>
</feature>
<feature type="domain" description="DNA2/NAM7 helicase helicase" evidence="19">
    <location>
        <begin position="799"/>
        <end position="872"/>
    </location>
</feature>
<dbReference type="Pfam" id="PF13086">
    <property type="entry name" value="AAA_11"/>
    <property type="match status" value="2"/>
</dbReference>
<keyword evidence="15" id="KW-0234">DNA repair</keyword>
<dbReference type="GO" id="GO:0005524">
    <property type="term" value="F:ATP binding"/>
    <property type="evidence" value="ECO:0007669"/>
    <property type="project" value="UniProtKB-KW"/>
</dbReference>
<dbReference type="GO" id="GO:0006281">
    <property type="term" value="P:DNA repair"/>
    <property type="evidence" value="ECO:0007669"/>
    <property type="project" value="UniProtKB-KW"/>
</dbReference>
<dbReference type="AlphaFoldDB" id="A0A7X9P003"/>
<keyword evidence="10" id="KW-0347">Helicase</keyword>
<comment type="cofactor">
    <cofactor evidence="1">
        <name>[4Fe-4S] cluster</name>
        <dbReference type="ChEBI" id="CHEBI:49883"/>
    </cofactor>
</comment>
<evidence type="ECO:0000256" key="8">
    <source>
        <dbReference type="ARBA" id="ARBA00022763"/>
    </source>
</evidence>
<dbReference type="InterPro" id="IPR045055">
    <property type="entry name" value="DNA2/NAM7-like"/>
</dbReference>
<dbReference type="SUPFAM" id="SSF52540">
    <property type="entry name" value="P-loop containing nucleoside triphosphate hydrolases"/>
    <property type="match status" value="1"/>
</dbReference>
<evidence type="ECO:0000256" key="13">
    <source>
        <dbReference type="ARBA" id="ARBA00023014"/>
    </source>
</evidence>
<dbReference type="Gene3D" id="3.40.50.300">
    <property type="entry name" value="P-loop containing nucleotide triphosphate hydrolases"/>
    <property type="match status" value="2"/>
</dbReference>
<keyword evidence="3" id="KW-0004">4Fe-4S</keyword>
<evidence type="ECO:0000256" key="1">
    <source>
        <dbReference type="ARBA" id="ARBA00001966"/>
    </source>
</evidence>
<protein>
    <recommendedName>
        <fullName evidence="2">DNA helicase</fullName>
        <ecNumber evidence="2">3.6.4.12</ecNumber>
    </recommendedName>
</protein>
<dbReference type="EMBL" id="JABANE010000005">
    <property type="protein sequence ID" value="NME66910.1"/>
    <property type="molecule type" value="Genomic_DNA"/>
</dbReference>
<evidence type="ECO:0000256" key="2">
    <source>
        <dbReference type="ARBA" id="ARBA00012551"/>
    </source>
</evidence>
<dbReference type="Gene3D" id="3.90.320.10">
    <property type="match status" value="1"/>
</dbReference>
<dbReference type="GO" id="GO:0046872">
    <property type="term" value="F:metal ion binding"/>
    <property type="evidence" value="ECO:0007669"/>
    <property type="project" value="UniProtKB-KW"/>
</dbReference>
<dbReference type="GO" id="GO:0003677">
    <property type="term" value="F:DNA binding"/>
    <property type="evidence" value="ECO:0007669"/>
    <property type="project" value="UniProtKB-KW"/>
</dbReference>
<dbReference type="InterPro" id="IPR041679">
    <property type="entry name" value="DNA2/NAM7-like_C"/>
</dbReference>
<keyword evidence="8" id="KW-0227">DNA damage</keyword>
<keyword evidence="7" id="KW-0547">Nucleotide-binding</keyword>
<dbReference type="InterPro" id="IPR041677">
    <property type="entry name" value="DNA2/NAM7_AAA_11"/>
</dbReference>
<name>A0A7X9P003_9BACT</name>
<evidence type="ECO:0000256" key="7">
    <source>
        <dbReference type="ARBA" id="ARBA00022741"/>
    </source>
</evidence>
<dbReference type="PANTHER" id="PTHR10887:SF495">
    <property type="entry name" value="HELICASE SENATAXIN ISOFORM X1-RELATED"/>
    <property type="match status" value="1"/>
</dbReference>
<comment type="catalytic activity">
    <reaction evidence="17">
        <text>ATP + H2O = ADP + phosphate + H(+)</text>
        <dbReference type="Rhea" id="RHEA:13065"/>
        <dbReference type="ChEBI" id="CHEBI:15377"/>
        <dbReference type="ChEBI" id="CHEBI:15378"/>
        <dbReference type="ChEBI" id="CHEBI:30616"/>
        <dbReference type="ChEBI" id="CHEBI:43474"/>
        <dbReference type="ChEBI" id="CHEBI:456216"/>
        <dbReference type="EC" id="3.6.4.12"/>
    </reaction>
</comment>
<keyword evidence="22" id="KW-1185">Reference proteome</keyword>
<dbReference type="Pfam" id="PF13087">
    <property type="entry name" value="AAA_12"/>
    <property type="match status" value="1"/>
</dbReference>
<evidence type="ECO:0000256" key="3">
    <source>
        <dbReference type="ARBA" id="ARBA00022485"/>
    </source>
</evidence>
<dbReference type="PANTHER" id="PTHR10887">
    <property type="entry name" value="DNA2/NAM7 HELICASE FAMILY"/>
    <property type="match status" value="1"/>
</dbReference>
<reference evidence="21 22" key="1">
    <citation type="submission" date="2020-04" db="EMBL/GenBank/DDBJ databases">
        <title>Flammeovirga sp. SR4, a novel species isolated from seawater.</title>
        <authorList>
            <person name="Wang X."/>
        </authorList>
    </citation>
    <scope>NUCLEOTIDE SEQUENCE [LARGE SCALE GENOMIC DNA]</scope>
    <source>
        <strain evidence="21 22">ATCC 23126</strain>
    </source>
</reference>
<evidence type="ECO:0000313" key="21">
    <source>
        <dbReference type="EMBL" id="NME66910.1"/>
    </source>
</evidence>
<feature type="domain" description="DNA replication factor Dna2 N-terminal" evidence="18">
    <location>
        <begin position="207"/>
        <end position="356"/>
    </location>
</feature>
<dbReference type="InterPro" id="IPR027417">
    <property type="entry name" value="P-loop_NTPase"/>
</dbReference>
<evidence type="ECO:0000256" key="4">
    <source>
        <dbReference type="ARBA" id="ARBA00022705"/>
    </source>
</evidence>
<evidence type="ECO:0000256" key="10">
    <source>
        <dbReference type="ARBA" id="ARBA00022806"/>
    </source>
</evidence>
<dbReference type="Pfam" id="PF08696">
    <property type="entry name" value="Dna2"/>
    <property type="match status" value="1"/>
</dbReference>
<dbReference type="GO" id="GO:0051539">
    <property type="term" value="F:4 iron, 4 sulfur cluster binding"/>
    <property type="evidence" value="ECO:0007669"/>
    <property type="project" value="UniProtKB-KW"/>
</dbReference>
<dbReference type="GO" id="GO:0003678">
    <property type="term" value="F:DNA helicase activity"/>
    <property type="evidence" value="ECO:0007669"/>
    <property type="project" value="UniProtKB-EC"/>
</dbReference>
<keyword evidence="16" id="KW-0511">Multifunctional enzyme</keyword>
<evidence type="ECO:0000256" key="14">
    <source>
        <dbReference type="ARBA" id="ARBA00023125"/>
    </source>
</evidence>
<gene>
    <name evidence="21" type="ORF">HHU12_02930</name>
</gene>
<feature type="domain" description="DNA2/NAM7 helicase-like C-terminal" evidence="20">
    <location>
        <begin position="902"/>
        <end position="1110"/>
    </location>
</feature>
<organism evidence="21 22">
    <name type="scientific">Flammeovirga aprica JL-4</name>
    <dbReference type="NCBI Taxonomy" id="694437"/>
    <lineage>
        <taxon>Bacteria</taxon>
        <taxon>Pseudomonadati</taxon>
        <taxon>Bacteroidota</taxon>
        <taxon>Cytophagia</taxon>
        <taxon>Cytophagales</taxon>
        <taxon>Flammeovirgaceae</taxon>
        <taxon>Flammeovirga</taxon>
    </lineage>
</organism>
<dbReference type="EC" id="3.6.4.12" evidence="2"/>
<dbReference type="CDD" id="cd18808">
    <property type="entry name" value="SF1_C_Upf1"/>
    <property type="match status" value="1"/>
</dbReference>
<keyword evidence="9" id="KW-0378">Hydrolase</keyword>
<dbReference type="InterPro" id="IPR047187">
    <property type="entry name" value="SF1_C_Upf1"/>
</dbReference>
<evidence type="ECO:0000256" key="5">
    <source>
        <dbReference type="ARBA" id="ARBA00022722"/>
    </source>
</evidence>
<evidence type="ECO:0000259" key="19">
    <source>
        <dbReference type="Pfam" id="PF13086"/>
    </source>
</evidence>
<dbReference type="InterPro" id="IPR011604">
    <property type="entry name" value="PDDEXK-like_dom_sf"/>
</dbReference>
<evidence type="ECO:0000256" key="9">
    <source>
        <dbReference type="ARBA" id="ARBA00022801"/>
    </source>
</evidence>
<proteinExistence type="predicted"/>
<sequence length="1140" mass="131111">MLTAKDYYNYLFNTINNEEFTPPQKHHRIKDLLEWLCKEQTKSEKILLSSLFARIAYIGQKLKLPQHLVWRLQKVRINDRLSKRSAKVISFHDINFACRSVAETVKIIYNEEIIEALDQALPPLPSMEESKKQKENFIDTLRVEVIKIDEENKLLHCIEDDDAENETPIKVRYDVVNVNDIYTTTIAKIWEGMQLHLLNVKLSSDDHFIPQHFVIEPDFLVDVTSVAESFNRTGSIPLSMLLKKFTPSASSVPILLGSVANFFLDEAIHAEDPNTLQFRDVFTKTFKANPLDYITLPELETKAGFNEFMENAQFQFQNIIKTINDNFKQQQIDKDGCCIEPSFYSPKYGIQGRLDLLHINNDKGEYRIVELKSGKPPQAGLGSSGLWSNHAVQTLMYQMLLKDAYQCDQQSIYPMIFYSKAIHEPLRYDTYTSKMEQMIIYTRNEMVLNELLLSKSETLQDVGNVLRQVNEIAFAGAAPFVKKDVNNFIQNIRSLTQLERAYLFSFISFIAKEHQLAKVGDTIFNQGVASLWLDDFDTKKDSFKILFDLELTENFANDPTPILVFKRTNPENAFVNFRVGDIVTLYPRNSSEDMPTQGQINKGTITTISKDEIIVQLRHQQRNDEIFDADTNWALEGDFMEASFNAMYRGLYQFITWTNKKKKDILLGLNPPTYPSKMFTHEEVLELAQDKNLNKVELNTLSKALSTEDYCLVVGPPGTGKTSRMLKNLAHILYNTDKERNILFIAYTNRAVDEICEALEEAITTPLSDGRKFLRIGSEHSCAPQYRNNLLNKLAESASNRASLRKGIEQHRVFVTTLASISGRVSLFKIKKFDMAIIDEASQILEPQLVDLLTKVNRFVLIGDQKQLPAITQQDKTVSEISFKGLTEINLTNRRNAYFERIFALCQKNNWDWAFDQLKNQGRMHEDLGYFANEFFYQGNLMTVPLPWQSETISWNSKEDDNALAKLLKEKRLLFFPTHNTDTSTSDKINMEEARKIAQIAVLTRKRYLEEKGDFDIDKTLGIIAPYRNQIAAIRQALEEIGFEEANKISIDTVERYQGSQREVILISFCANTPFQLQNMLSLTEDGIVDRKLNVAITRAKQQMIFLGNPAILIRSSIHEQLMNWIKEKKGWIADDSSLF</sequence>
<dbReference type="GO" id="GO:0004518">
    <property type="term" value="F:nuclease activity"/>
    <property type="evidence" value="ECO:0007669"/>
    <property type="project" value="UniProtKB-KW"/>
</dbReference>
<evidence type="ECO:0000256" key="17">
    <source>
        <dbReference type="ARBA" id="ARBA00047995"/>
    </source>
</evidence>
<evidence type="ECO:0000259" key="18">
    <source>
        <dbReference type="Pfam" id="PF08696"/>
    </source>
</evidence>
<keyword evidence="11" id="KW-0067">ATP-binding</keyword>
<keyword evidence="5" id="KW-0540">Nuclease</keyword>
<evidence type="ECO:0000256" key="11">
    <source>
        <dbReference type="ARBA" id="ARBA00022840"/>
    </source>
</evidence>